<reference evidence="5" key="1">
    <citation type="submission" date="2020-08" db="EMBL/GenBank/DDBJ databases">
        <title>Spodoptera exigua strain:BAW_Kor-Di-RS1 Genome sequencing and assembly.</title>
        <authorList>
            <person name="Kim J."/>
            <person name="Nam H.Y."/>
            <person name="Kwon M."/>
            <person name="Choi J.H."/>
            <person name="Cho S.R."/>
            <person name="Kim G.-H."/>
        </authorList>
    </citation>
    <scope>NUCLEOTIDE SEQUENCE</scope>
    <source>
        <strain evidence="5">BAW_Kor-Di-RS1</strain>
        <tissue evidence="5">Whole-body</tissue>
    </source>
</reference>
<evidence type="ECO:0000256" key="3">
    <source>
        <dbReference type="SAM" id="MobiDB-lite"/>
    </source>
</evidence>
<dbReference type="Gene3D" id="2.60.40.640">
    <property type="match status" value="4"/>
</dbReference>
<accession>A0A835GRP1</accession>
<evidence type="ECO:0000256" key="2">
    <source>
        <dbReference type="ARBA" id="ARBA00022606"/>
    </source>
</evidence>
<dbReference type="SMART" id="SM01017">
    <property type="entry name" value="Arrestin_C"/>
    <property type="match status" value="2"/>
</dbReference>
<gene>
    <name evidence="5" type="ORF">HW555_001449</name>
</gene>
<dbReference type="InterPro" id="IPR014756">
    <property type="entry name" value="Ig_E-set"/>
</dbReference>
<feature type="region of interest" description="Disordered" evidence="3">
    <location>
        <begin position="293"/>
        <end position="357"/>
    </location>
</feature>
<comment type="caution">
    <text evidence="5">The sequence shown here is derived from an EMBL/GenBank/DDBJ whole genome shotgun (WGS) entry which is preliminary data.</text>
</comment>
<dbReference type="SUPFAM" id="SSF81296">
    <property type="entry name" value="E set domains"/>
    <property type="match status" value="3"/>
</dbReference>
<dbReference type="InterPro" id="IPR011022">
    <property type="entry name" value="Arrestin_C-like"/>
</dbReference>
<evidence type="ECO:0000313" key="5">
    <source>
        <dbReference type="EMBL" id="KAF9423145.1"/>
    </source>
</evidence>
<comment type="similarity">
    <text evidence="1">Belongs to the arrestin family.</text>
</comment>
<dbReference type="InterPro" id="IPR014752">
    <property type="entry name" value="Arrestin-like_C"/>
</dbReference>
<protein>
    <recommendedName>
        <fullName evidence="4">Arrestin C-terminal-like domain-containing protein</fullName>
    </recommendedName>
</protein>
<feature type="domain" description="Arrestin C-terminal-like" evidence="4">
    <location>
        <begin position="510"/>
        <end position="613"/>
    </location>
</feature>
<dbReference type="GO" id="GO:0015031">
    <property type="term" value="P:protein transport"/>
    <property type="evidence" value="ECO:0007669"/>
    <property type="project" value="TreeGrafter"/>
</dbReference>
<dbReference type="PANTHER" id="PTHR11188:SF17">
    <property type="entry name" value="FI21816P1"/>
    <property type="match status" value="1"/>
</dbReference>
<dbReference type="Proteomes" id="UP000648187">
    <property type="component" value="Unassembled WGS sequence"/>
</dbReference>
<dbReference type="InterPro" id="IPR011021">
    <property type="entry name" value="Arrestin-like_N"/>
</dbReference>
<keyword evidence="6" id="KW-1185">Reference proteome</keyword>
<keyword evidence="2" id="KW-0716">Sensory transduction</keyword>
<feature type="domain" description="Arrestin C-terminal-like" evidence="4">
    <location>
        <begin position="160"/>
        <end position="297"/>
    </location>
</feature>
<evidence type="ECO:0000259" key="4">
    <source>
        <dbReference type="SMART" id="SM01017"/>
    </source>
</evidence>
<proteinExistence type="inferred from homology"/>
<sequence length="644" mass="72752">MDGVYHGGDQVSGMVKYGVDEPMDVEKITISLKGMGRVILIKKSGKNSRRFDGKEVYVDTDHILPNGNCTLKGSYEVPFYFRLPEKIPSSIEYTKRQSPFRVKCYIKYYIRLKFEKPGWFSFDNHFRKKITVASPVAPEMSMEPIMYGERSQLLQLFSSKTSTLIMKAEILSSVVPKGGKIEIKSEIQNDTNIVVNGVKIQLLEVIKVKPNGHGEVKFYDEIPECESKTGTIQPEATQIMPIDIIVPPNKISLQNSDIISRDFVVRITTDLPMPHRDVVLEIPVQIGDYFVRNNPPPELQDKNWPPGVGDGASVSASADDPPPTYWEAMGEGKKDDESSSDDDSDDEKGKKTGSYHGGEEVSGIIRYALNEPMATESITVSLKGGGHLKVLRRHRKRNRQYSSREVYVDIDKIMQGHSTLEAGQHELQFKFKLPETIPPTFNYKKINTRYRVICNIKYYIHMKIYRSGLIHLTKHFGKEINVVSTLTPKLPMEPAMHEKRSKLFQLCPSKSNTVTMKANILNSVIPIEVLKVKAKGHNTLKFYDEITNCENKTDSIQSGSTQAISFNIDVPSDKTSLQHSAMVSRDYAVKITANLPFFHRNVVLKIPVQIGDLVQKEDLNDGLPSYWEAMGEAEKHNSSDEEEE</sequence>
<dbReference type="AlphaFoldDB" id="A0A835GRP1"/>
<evidence type="ECO:0000313" key="6">
    <source>
        <dbReference type="Proteomes" id="UP000648187"/>
    </source>
</evidence>
<name>A0A835GRP1_SPOEX</name>
<dbReference type="Pfam" id="PF02752">
    <property type="entry name" value="Arrestin_C"/>
    <property type="match status" value="1"/>
</dbReference>
<dbReference type="InterPro" id="IPR050357">
    <property type="entry name" value="Arrestin_domain-protein"/>
</dbReference>
<dbReference type="PANTHER" id="PTHR11188">
    <property type="entry name" value="ARRESTIN DOMAIN CONTAINING PROTEIN"/>
    <property type="match status" value="1"/>
</dbReference>
<dbReference type="EMBL" id="JACKWZ010000011">
    <property type="protein sequence ID" value="KAF9423145.1"/>
    <property type="molecule type" value="Genomic_DNA"/>
</dbReference>
<dbReference type="Pfam" id="PF00339">
    <property type="entry name" value="Arrestin_N"/>
    <property type="match status" value="2"/>
</dbReference>
<dbReference type="GO" id="GO:0005737">
    <property type="term" value="C:cytoplasm"/>
    <property type="evidence" value="ECO:0007669"/>
    <property type="project" value="TreeGrafter"/>
</dbReference>
<organism evidence="5 6">
    <name type="scientific">Spodoptera exigua</name>
    <name type="common">Beet armyworm</name>
    <name type="synonym">Noctua fulgens</name>
    <dbReference type="NCBI Taxonomy" id="7107"/>
    <lineage>
        <taxon>Eukaryota</taxon>
        <taxon>Metazoa</taxon>
        <taxon>Ecdysozoa</taxon>
        <taxon>Arthropoda</taxon>
        <taxon>Hexapoda</taxon>
        <taxon>Insecta</taxon>
        <taxon>Pterygota</taxon>
        <taxon>Neoptera</taxon>
        <taxon>Endopterygota</taxon>
        <taxon>Lepidoptera</taxon>
        <taxon>Glossata</taxon>
        <taxon>Ditrysia</taxon>
        <taxon>Noctuoidea</taxon>
        <taxon>Noctuidae</taxon>
        <taxon>Amphipyrinae</taxon>
        <taxon>Spodoptera</taxon>
    </lineage>
</organism>
<evidence type="ECO:0000256" key="1">
    <source>
        <dbReference type="ARBA" id="ARBA00005298"/>
    </source>
</evidence>